<dbReference type="AlphaFoldDB" id="A0A0C1QTU0"/>
<dbReference type="Pfam" id="PF02518">
    <property type="entry name" value="HATPase_c"/>
    <property type="match status" value="1"/>
</dbReference>
<dbReference type="GO" id="GO:0000155">
    <property type="term" value="F:phosphorelay sensor kinase activity"/>
    <property type="evidence" value="ECO:0007669"/>
    <property type="project" value="InterPro"/>
</dbReference>
<dbReference type="InterPro" id="IPR038318">
    <property type="entry name" value="KdpD_sf"/>
</dbReference>
<dbReference type="InterPro" id="IPR052023">
    <property type="entry name" value="Histidine_kinase_KdpD"/>
</dbReference>
<organism evidence="17 18">
    <name type="scientific">Geobacter soli</name>
    <dbReference type="NCBI Taxonomy" id="1510391"/>
    <lineage>
        <taxon>Bacteria</taxon>
        <taxon>Pseudomonadati</taxon>
        <taxon>Thermodesulfobacteriota</taxon>
        <taxon>Desulfuromonadia</taxon>
        <taxon>Geobacterales</taxon>
        <taxon>Geobacteraceae</taxon>
        <taxon>Geobacter</taxon>
    </lineage>
</organism>
<keyword evidence="10 15" id="KW-1133">Transmembrane helix</keyword>
<evidence type="ECO:0000256" key="12">
    <source>
        <dbReference type="ARBA" id="ARBA00023136"/>
    </source>
</evidence>
<evidence type="ECO:0000256" key="13">
    <source>
        <dbReference type="ARBA" id="ARBA00057300"/>
    </source>
</evidence>
<dbReference type="Gene3D" id="3.30.450.40">
    <property type="match status" value="1"/>
</dbReference>
<dbReference type="Proteomes" id="UP000031433">
    <property type="component" value="Unassembled WGS sequence"/>
</dbReference>
<dbReference type="SUPFAM" id="SSF47384">
    <property type="entry name" value="Homodimeric domain of signal transducing histidine kinase"/>
    <property type="match status" value="1"/>
</dbReference>
<feature type="domain" description="Histidine kinase" evidence="16">
    <location>
        <begin position="674"/>
        <end position="889"/>
    </location>
</feature>
<evidence type="ECO:0000256" key="9">
    <source>
        <dbReference type="ARBA" id="ARBA00022840"/>
    </source>
</evidence>
<evidence type="ECO:0000256" key="5">
    <source>
        <dbReference type="ARBA" id="ARBA00022679"/>
    </source>
</evidence>
<dbReference type="Pfam" id="PF13492">
    <property type="entry name" value="GAF_3"/>
    <property type="match status" value="1"/>
</dbReference>
<dbReference type="PANTHER" id="PTHR45569:SF1">
    <property type="entry name" value="SENSOR PROTEIN KDPD"/>
    <property type="match status" value="1"/>
</dbReference>
<evidence type="ECO:0000256" key="14">
    <source>
        <dbReference type="SAM" id="Coils"/>
    </source>
</evidence>
<keyword evidence="9" id="KW-0067">ATP-binding</keyword>
<dbReference type="SMART" id="SM00388">
    <property type="entry name" value="HisKA"/>
    <property type="match status" value="1"/>
</dbReference>
<evidence type="ECO:0000313" key="18">
    <source>
        <dbReference type="Proteomes" id="UP000031433"/>
    </source>
</evidence>
<dbReference type="Gene3D" id="1.20.120.620">
    <property type="entry name" value="Backbone structure of the membrane domain of e. Coli histidine kinase receptor kdpd"/>
    <property type="match status" value="1"/>
</dbReference>
<dbReference type="Gene3D" id="3.30.565.10">
    <property type="entry name" value="Histidine kinase-like ATPase, C-terminal domain"/>
    <property type="match status" value="1"/>
</dbReference>
<dbReference type="FunFam" id="3.40.50.620:FF:000169">
    <property type="entry name" value="Two-component system sensor histidine kinase KdbD"/>
    <property type="match status" value="1"/>
</dbReference>
<dbReference type="InterPro" id="IPR029016">
    <property type="entry name" value="GAF-like_dom_sf"/>
</dbReference>
<evidence type="ECO:0000313" key="17">
    <source>
        <dbReference type="EMBL" id="KIE41651.1"/>
    </source>
</evidence>
<dbReference type="CDD" id="cd00075">
    <property type="entry name" value="HATPase"/>
    <property type="match status" value="1"/>
</dbReference>
<keyword evidence="6 15" id="KW-0812">Transmembrane</keyword>
<dbReference type="PANTHER" id="PTHR45569">
    <property type="entry name" value="SENSOR PROTEIN KDPD"/>
    <property type="match status" value="1"/>
</dbReference>
<dbReference type="CDD" id="cd00082">
    <property type="entry name" value="HisKA"/>
    <property type="match status" value="1"/>
</dbReference>
<keyword evidence="18" id="KW-1185">Reference proteome</keyword>
<evidence type="ECO:0000259" key="16">
    <source>
        <dbReference type="PROSITE" id="PS50109"/>
    </source>
</evidence>
<comment type="catalytic activity">
    <reaction evidence="1">
        <text>ATP + protein L-histidine = ADP + protein N-phospho-L-histidine.</text>
        <dbReference type="EC" id="2.7.13.3"/>
    </reaction>
</comment>
<dbReference type="GO" id="GO:0042802">
    <property type="term" value="F:identical protein binding"/>
    <property type="evidence" value="ECO:0007669"/>
    <property type="project" value="UniProtKB-ARBA"/>
</dbReference>
<dbReference type="Pfam" id="PF00512">
    <property type="entry name" value="HisKA"/>
    <property type="match status" value="1"/>
</dbReference>
<keyword evidence="4" id="KW-0597">Phosphoprotein</keyword>
<feature type="transmembrane region" description="Helical" evidence="15">
    <location>
        <begin position="434"/>
        <end position="467"/>
    </location>
</feature>
<dbReference type="InterPro" id="IPR014729">
    <property type="entry name" value="Rossmann-like_a/b/a_fold"/>
</dbReference>
<dbReference type="InterPro" id="IPR036890">
    <property type="entry name" value="HATPase_C_sf"/>
</dbReference>
<sequence length="899" mass="98447">MSDMDDERRPSPEAMLKLAQAEEAEGARGKLKIFLGYAAGVGKTYAMLQAARERRHEGRDVVAAYVESHGRPETDALLEGLEILPAARIEYQGVMLPELDIDGVLARRPQLALVDELAHTNAPGSRHEKRWQDVEELLAAGIDVYTTVNVQHFESLNDVVAQITGVAVRETVPDRLLDLAAEIRLVDIPPEDLLQRLREGKVYVPEQAAFAAEKFFRPGNLIALRELSLRRTAVRVDGEMRAYMEARAIPGPWPAADRLLVSISGSPFSERLIRTTRRLADELKAPWFTVYVETPGDGRHEQENRKRVWKDLRLAESLGAQVATVTATSVAEAVIDYARRHNVTRIVVGKPAKPRWREFLRLPLVDRIIRLSGAIDVHVVSYGPAEAGKGAAPPAQRRPIPLTGYLASLALVVAASLACLLLRPFLAPTNMVMIYLLAVVLAALRLGLKPAILTAFLGVLAFDFFFIPPHLTFAVADTQYLITFVALFTVGVVISTLVSTVRERAEAVREREEQTASLYYLSRDLAAAADIGTLVGAVVRNIGESLSARVAVLLPEGDRLRVAAASKGLKPDVKEMAVADWAFRNRQTAGQGTETLASAGFLYLPLQTAGSILGVLGVRLKNDADYRSTQVRRLLDAFTSQTAMALERVQLSRQAEQAQILQARENLERALLNSISHDLRTPLVSITGALDTLRDKVHTLADESRLELLDTAWEEAERLNRFVGNLLDMTRLESGAIKLKKELSDVQDLIGCALAALERRIGERGIDVRLPPDLPLVRMDMVLMTQVLVNLLDNALKYSPPDSGVEITARVDGGRLRIEMTDRGPGIPEQDLKRVFDKFYRIAVPEGAQGTGLGLSICKGIVEAHGGSIRAENRAGGGLRVTLTLPLAIGAKEGVSHGP</sequence>
<evidence type="ECO:0000256" key="7">
    <source>
        <dbReference type="ARBA" id="ARBA00022741"/>
    </source>
</evidence>
<dbReference type="SUPFAM" id="SSF55781">
    <property type="entry name" value="GAF domain-like"/>
    <property type="match status" value="1"/>
</dbReference>
<evidence type="ECO:0000256" key="3">
    <source>
        <dbReference type="ARBA" id="ARBA00012438"/>
    </source>
</evidence>
<evidence type="ECO:0000256" key="11">
    <source>
        <dbReference type="ARBA" id="ARBA00023012"/>
    </source>
</evidence>
<dbReference type="InterPro" id="IPR036097">
    <property type="entry name" value="HisK_dim/P_sf"/>
</dbReference>
<dbReference type="PROSITE" id="PS50109">
    <property type="entry name" value="HIS_KIN"/>
    <property type="match status" value="1"/>
</dbReference>
<evidence type="ECO:0000256" key="6">
    <source>
        <dbReference type="ARBA" id="ARBA00022692"/>
    </source>
</evidence>
<comment type="function">
    <text evidence="13">Member of the two-component regulatory system KdpD/KdpE involved in the regulation of the kdp operon. KdpD may function as a membrane-associated protein kinase that phosphorylates KdpE in response to environmental signals.</text>
</comment>
<dbReference type="FunFam" id="3.30.565.10:FF:000042">
    <property type="entry name" value="Two-component sensor histidine kinase KdpD"/>
    <property type="match status" value="1"/>
</dbReference>
<dbReference type="SUPFAM" id="SSF52402">
    <property type="entry name" value="Adenine nucleotide alpha hydrolases-like"/>
    <property type="match status" value="1"/>
</dbReference>
<protein>
    <recommendedName>
        <fullName evidence="3">histidine kinase</fullName>
        <ecNumber evidence="3">2.7.13.3</ecNumber>
    </recommendedName>
</protein>
<dbReference type="SUPFAM" id="SSF55874">
    <property type="entry name" value="ATPase domain of HSP90 chaperone/DNA topoisomerase II/histidine kinase"/>
    <property type="match status" value="1"/>
</dbReference>
<feature type="transmembrane region" description="Helical" evidence="15">
    <location>
        <begin position="479"/>
        <end position="501"/>
    </location>
</feature>
<evidence type="ECO:0000256" key="10">
    <source>
        <dbReference type="ARBA" id="ARBA00022989"/>
    </source>
</evidence>
<dbReference type="PRINTS" id="PR00344">
    <property type="entry name" value="BCTRLSENSOR"/>
</dbReference>
<dbReference type="SMART" id="SM00387">
    <property type="entry name" value="HATPase_c"/>
    <property type="match status" value="1"/>
</dbReference>
<dbReference type="CDD" id="cd01987">
    <property type="entry name" value="USP_KdpD-like"/>
    <property type="match status" value="1"/>
</dbReference>
<dbReference type="InterPro" id="IPR004358">
    <property type="entry name" value="Sig_transdc_His_kin-like_C"/>
</dbReference>
<dbReference type="GO" id="GO:0005524">
    <property type="term" value="F:ATP binding"/>
    <property type="evidence" value="ECO:0007669"/>
    <property type="project" value="UniProtKB-KW"/>
</dbReference>
<keyword evidence="12 15" id="KW-0472">Membrane</keyword>
<dbReference type="RefSeq" id="WP_039643478.1">
    <property type="nucleotide sequence ID" value="NZ_JXBL01000001.1"/>
</dbReference>
<keyword evidence="14" id="KW-0175">Coiled coil</keyword>
<keyword evidence="11" id="KW-0902">Two-component regulatory system</keyword>
<gene>
    <name evidence="17" type="ORF">SE37_02925</name>
</gene>
<evidence type="ECO:0000256" key="1">
    <source>
        <dbReference type="ARBA" id="ARBA00000085"/>
    </source>
</evidence>
<dbReference type="Gene3D" id="3.40.50.620">
    <property type="entry name" value="HUPs"/>
    <property type="match status" value="1"/>
</dbReference>
<dbReference type="Pfam" id="PF13493">
    <property type="entry name" value="DUF4118"/>
    <property type="match status" value="1"/>
</dbReference>
<dbReference type="InterPro" id="IPR025201">
    <property type="entry name" value="KdpD_TM"/>
</dbReference>
<dbReference type="InterPro" id="IPR003661">
    <property type="entry name" value="HisK_dim/P_dom"/>
</dbReference>
<dbReference type="InterPro" id="IPR005467">
    <property type="entry name" value="His_kinase_dom"/>
</dbReference>
<dbReference type="FunFam" id="3.40.50.300:FF:000483">
    <property type="entry name" value="Sensor histidine kinase KdpD"/>
    <property type="match status" value="1"/>
</dbReference>
<dbReference type="Gene3D" id="3.40.50.300">
    <property type="entry name" value="P-loop containing nucleotide triphosphate hydrolases"/>
    <property type="match status" value="1"/>
</dbReference>
<dbReference type="InterPro" id="IPR027417">
    <property type="entry name" value="P-loop_NTPase"/>
</dbReference>
<keyword evidence="7" id="KW-0547">Nucleotide-binding</keyword>
<evidence type="ECO:0000256" key="4">
    <source>
        <dbReference type="ARBA" id="ARBA00022553"/>
    </source>
</evidence>
<evidence type="ECO:0000256" key="8">
    <source>
        <dbReference type="ARBA" id="ARBA00022777"/>
    </source>
</evidence>
<dbReference type="EMBL" id="JXBL01000001">
    <property type="protein sequence ID" value="KIE41651.1"/>
    <property type="molecule type" value="Genomic_DNA"/>
</dbReference>
<comment type="subcellular location">
    <subcellularLocation>
        <location evidence="2">Membrane</location>
        <topology evidence="2">Multi-pass membrane protein</topology>
    </subcellularLocation>
</comment>
<dbReference type="GO" id="GO:0005886">
    <property type="term" value="C:plasma membrane"/>
    <property type="evidence" value="ECO:0007669"/>
    <property type="project" value="TreeGrafter"/>
</dbReference>
<accession>A0A0C1QTU0</accession>
<reference evidence="17 18" key="1">
    <citation type="submission" date="2015-01" db="EMBL/GenBank/DDBJ databases">
        <title>Genome sequence of the anaerobic bacterium Geobacter soli GSS01, a dissimilatory Fe(III) reducer from soil.</title>
        <authorList>
            <person name="Yang G."/>
            <person name="Zhou S."/>
        </authorList>
    </citation>
    <scope>NUCLEOTIDE SEQUENCE [LARGE SCALE GENOMIC DNA]</scope>
    <source>
        <strain evidence="17 18">GSS01</strain>
    </source>
</reference>
<dbReference type="EC" id="2.7.13.3" evidence="3"/>
<dbReference type="GO" id="GO:0005737">
    <property type="term" value="C:cytoplasm"/>
    <property type="evidence" value="ECO:0007669"/>
    <property type="project" value="UniProtKB-ARBA"/>
</dbReference>
<dbReference type="InterPro" id="IPR003852">
    <property type="entry name" value="Sig_transdc_His_kinase_KdpD_N"/>
</dbReference>
<proteinExistence type="predicted"/>
<evidence type="ECO:0000256" key="2">
    <source>
        <dbReference type="ARBA" id="ARBA00004141"/>
    </source>
</evidence>
<evidence type="ECO:0000256" key="15">
    <source>
        <dbReference type="SAM" id="Phobius"/>
    </source>
</evidence>
<dbReference type="Pfam" id="PF02702">
    <property type="entry name" value="KdpD"/>
    <property type="match status" value="1"/>
</dbReference>
<comment type="caution">
    <text evidence="17">The sequence shown here is derived from an EMBL/GenBank/DDBJ whole genome shotgun (WGS) entry which is preliminary data.</text>
</comment>
<dbReference type="InterPro" id="IPR003018">
    <property type="entry name" value="GAF"/>
</dbReference>
<dbReference type="Gene3D" id="1.10.287.130">
    <property type="match status" value="1"/>
</dbReference>
<feature type="transmembrane region" description="Helical" evidence="15">
    <location>
        <begin position="402"/>
        <end position="422"/>
    </location>
</feature>
<dbReference type="InterPro" id="IPR003594">
    <property type="entry name" value="HATPase_dom"/>
</dbReference>
<feature type="coiled-coil region" evidence="14">
    <location>
        <begin position="646"/>
        <end position="673"/>
    </location>
</feature>
<keyword evidence="5 17" id="KW-0808">Transferase</keyword>
<name>A0A0C1QTU0_9BACT</name>
<keyword evidence="8" id="KW-0418">Kinase</keyword>